<protein>
    <submittedName>
        <fullName evidence="1">Uncharacterized protein</fullName>
    </submittedName>
</protein>
<evidence type="ECO:0000313" key="1">
    <source>
        <dbReference type="EMBL" id="JAD83036.1"/>
    </source>
</evidence>
<organism evidence="1">
    <name type="scientific">Arundo donax</name>
    <name type="common">Giant reed</name>
    <name type="synonym">Donax arundinaceus</name>
    <dbReference type="NCBI Taxonomy" id="35708"/>
    <lineage>
        <taxon>Eukaryota</taxon>
        <taxon>Viridiplantae</taxon>
        <taxon>Streptophyta</taxon>
        <taxon>Embryophyta</taxon>
        <taxon>Tracheophyta</taxon>
        <taxon>Spermatophyta</taxon>
        <taxon>Magnoliopsida</taxon>
        <taxon>Liliopsida</taxon>
        <taxon>Poales</taxon>
        <taxon>Poaceae</taxon>
        <taxon>PACMAD clade</taxon>
        <taxon>Arundinoideae</taxon>
        <taxon>Arundineae</taxon>
        <taxon>Arundo</taxon>
    </lineage>
</organism>
<reference evidence="1" key="2">
    <citation type="journal article" date="2015" name="Data Brief">
        <title>Shoot transcriptome of the giant reed, Arundo donax.</title>
        <authorList>
            <person name="Barrero R.A."/>
            <person name="Guerrero F.D."/>
            <person name="Moolhuijzen P."/>
            <person name="Goolsby J.A."/>
            <person name="Tidwell J."/>
            <person name="Bellgard S.E."/>
            <person name="Bellgard M.I."/>
        </authorList>
    </citation>
    <scope>NUCLEOTIDE SEQUENCE</scope>
    <source>
        <tissue evidence="1">Shoot tissue taken approximately 20 cm above the soil surface</tissue>
    </source>
</reference>
<sequence length="118" mass="12345">MGGAASVGAAVGEAAGGAAYPVVLNVYDLTPLNNYLHWCGLGIFHSAVEGERPRRFEARNGNVTEGGLIGPDRNGSGQVVPFYSVLTIGNDFVGIGAFAPLKGELPFGMVAYLRYQLD</sequence>
<dbReference type="AlphaFoldDB" id="A0A0A9D5G3"/>
<proteinExistence type="predicted"/>
<dbReference type="EMBL" id="GBRH01214859">
    <property type="protein sequence ID" value="JAD83036.1"/>
    <property type="molecule type" value="Transcribed_RNA"/>
</dbReference>
<accession>A0A0A9D5G3</accession>
<reference evidence="1" key="1">
    <citation type="submission" date="2014-09" db="EMBL/GenBank/DDBJ databases">
        <authorList>
            <person name="Magalhaes I.L.F."/>
            <person name="Oliveira U."/>
            <person name="Santos F.R."/>
            <person name="Vidigal T.H.D.A."/>
            <person name="Brescovit A.D."/>
            <person name="Santos A.J."/>
        </authorList>
    </citation>
    <scope>NUCLEOTIDE SEQUENCE</scope>
    <source>
        <tissue evidence="1">Shoot tissue taken approximately 20 cm above the soil surface</tissue>
    </source>
</reference>
<name>A0A0A9D5G3_ARUDO</name>